<gene>
    <name evidence="2" type="ORF">HHK36_019099</name>
</gene>
<reference evidence="2 3" key="1">
    <citation type="submission" date="2020-04" db="EMBL/GenBank/DDBJ databases">
        <title>Plant Genome Project.</title>
        <authorList>
            <person name="Zhang R.-G."/>
        </authorList>
    </citation>
    <scope>NUCLEOTIDE SEQUENCE [LARGE SCALE GENOMIC DNA]</scope>
    <source>
        <strain evidence="2">YNK0</strain>
        <tissue evidence="2">Leaf</tissue>
    </source>
</reference>
<organism evidence="2 3">
    <name type="scientific">Tetracentron sinense</name>
    <name type="common">Spur-leaf</name>
    <dbReference type="NCBI Taxonomy" id="13715"/>
    <lineage>
        <taxon>Eukaryota</taxon>
        <taxon>Viridiplantae</taxon>
        <taxon>Streptophyta</taxon>
        <taxon>Embryophyta</taxon>
        <taxon>Tracheophyta</taxon>
        <taxon>Spermatophyta</taxon>
        <taxon>Magnoliopsida</taxon>
        <taxon>Trochodendrales</taxon>
        <taxon>Trochodendraceae</taxon>
        <taxon>Tetracentron</taxon>
    </lineage>
</organism>
<dbReference type="InterPro" id="IPR009076">
    <property type="entry name" value="FRB_dom"/>
</dbReference>
<evidence type="ECO:0000313" key="3">
    <source>
        <dbReference type="Proteomes" id="UP000655225"/>
    </source>
</evidence>
<dbReference type="SUPFAM" id="SSF47212">
    <property type="entry name" value="FKBP12-rapamycin-binding domain of FKBP-rapamycin-associated protein (FRAP)"/>
    <property type="match status" value="1"/>
</dbReference>
<comment type="caution">
    <text evidence="2">The sequence shown here is derived from an EMBL/GenBank/DDBJ whole genome shotgun (WGS) entry which is preliminary data.</text>
</comment>
<sequence>MVQKRNTGMLRVLEPLHELLEEGAKKLNEGATEGGTTLKEKAFNQAYGRELQEAYECCMNYKRTGKVVELTQVRHLTGLEEWNYWGLSWMGLLPWQCF</sequence>
<accession>A0A835D9A1</accession>
<evidence type="ECO:0000313" key="2">
    <source>
        <dbReference type="EMBL" id="KAF8395158.1"/>
    </source>
</evidence>
<keyword evidence="3" id="KW-1185">Reference proteome</keyword>
<dbReference type="OrthoDB" id="381190at2759"/>
<proteinExistence type="predicted"/>
<dbReference type="InterPro" id="IPR036738">
    <property type="entry name" value="FRB_sf"/>
</dbReference>
<dbReference type="EMBL" id="JABCRI010000013">
    <property type="protein sequence ID" value="KAF8395158.1"/>
    <property type="molecule type" value="Genomic_DNA"/>
</dbReference>
<evidence type="ECO:0000259" key="1">
    <source>
        <dbReference type="Pfam" id="PF08771"/>
    </source>
</evidence>
<dbReference type="SMART" id="SM01345">
    <property type="entry name" value="Rapamycin_bind"/>
    <property type="match status" value="1"/>
</dbReference>
<dbReference type="Pfam" id="PF08771">
    <property type="entry name" value="FRB_dom"/>
    <property type="match status" value="1"/>
</dbReference>
<name>A0A835D9A1_TETSI</name>
<feature type="domain" description="FKBP12-rapamycin binding" evidence="1">
    <location>
        <begin position="4"/>
        <end position="74"/>
    </location>
</feature>
<dbReference type="Proteomes" id="UP000655225">
    <property type="component" value="Unassembled WGS sequence"/>
</dbReference>
<dbReference type="AlphaFoldDB" id="A0A835D9A1"/>
<dbReference type="Gene3D" id="1.20.120.150">
    <property type="entry name" value="FKBP12-rapamycin binding domain"/>
    <property type="match status" value="1"/>
</dbReference>
<protein>
    <recommendedName>
        <fullName evidence="1">FKBP12-rapamycin binding domain-containing protein</fullName>
    </recommendedName>
</protein>
<dbReference type="GO" id="GO:0044877">
    <property type="term" value="F:protein-containing complex binding"/>
    <property type="evidence" value="ECO:0007669"/>
    <property type="project" value="InterPro"/>
</dbReference>